<feature type="coiled-coil region" evidence="1">
    <location>
        <begin position="81"/>
        <end position="108"/>
    </location>
</feature>
<keyword evidence="3" id="KW-1185">Reference proteome</keyword>
<dbReference type="Proteomes" id="UP000520876">
    <property type="component" value="Unassembled WGS sequence"/>
</dbReference>
<evidence type="ECO:0000313" key="3">
    <source>
        <dbReference type="Proteomes" id="UP000520876"/>
    </source>
</evidence>
<gene>
    <name evidence="2" type="ORF">HZU72_13190</name>
</gene>
<proteinExistence type="predicted"/>
<name>A0A7Z0N822_9GAMM</name>
<keyword evidence="1" id="KW-0175">Coiled coil</keyword>
<accession>A0A7Z0N822</accession>
<evidence type="ECO:0008006" key="4">
    <source>
        <dbReference type="Google" id="ProtNLM"/>
    </source>
</evidence>
<comment type="caution">
    <text evidence="2">The sequence shown here is derived from an EMBL/GenBank/DDBJ whole genome shotgun (WGS) entry which is preliminary data.</text>
</comment>
<dbReference type="AlphaFoldDB" id="A0A7Z0N822"/>
<organism evidence="2 3">
    <name type="scientific">Vreelandella sedimenti</name>
    <dbReference type="NCBI Taxonomy" id="2729618"/>
    <lineage>
        <taxon>Bacteria</taxon>
        <taxon>Pseudomonadati</taxon>
        <taxon>Pseudomonadota</taxon>
        <taxon>Gammaproteobacteria</taxon>
        <taxon>Oceanospirillales</taxon>
        <taxon>Halomonadaceae</taxon>
        <taxon>Vreelandella</taxon>
    </lineage>
</organism>
<sequence>MPKAITDSQLKKMAKMIRDWPQQEAFNWNNICTASRSILGYVPTRQALSAKLMLKNAYQVKKKQQKDAIAKVEGVPRPQSMLDAMDKIARLQQENDALRAEVANMAEIAQRFIYNASIAGLSQQRLMEPLPKARRD</sequence>
<dbReference type="EMBL" id="JACCGK010000011">
    <property type="protein sequence ID" value="NYT73379.1"/>
    <property type="molecule type" value="Genomic_DNA"/>
</dbReference>
<protein>
    <recommendedName>
        <fullName evidence="4">Transposase</fullName>
    </recommendedName>
</protein>
<evidence type="ECO:0000256" key="1">
    <source>
        <dbReference type="SAM" id="Coils"/>
    </source>
</evidence>
<dbReference type="RefSeq" id="WP_180092834.1">
    <property type="nucleotide sequence ID" value="NZ_JACCGK010000011.1"/>
</dbReference>
<reference evidence="2 3" key="1">
    <citation type="submission" date="2020-07" db="EMBL/GenBank/DDBJ databases">
        <title>Halomonas sp. QX-2 draft genome sequence.</title>
        <authorList>
            <person name="Qiu X."/>
        </authorList>
    </citation>
    <scope>NUCLEOTIDE SEQUENCE [LARGE SCALE GENOMIC DNA]</scope>
    <source>
        <strain evidence="2 3">QX-2</strain>
    </source>
</reference>
<evidence type="ECO:0000313" key="2">
    <source>
        <dbReference type="EMBL" id="NYT73379.1"/>
    </source>
</evidence>